<evidence type="ECO:0000256" key="1">
    <source>
        <dbReference type="ARBA" id="ARBA00004323"/>
    </source>
</evidence>
<gene>
    <name evidence="15" type="ORF">PECUL_23A018516</name>
</gene>
<feature type="domain" description="Galactosyltransferase N-terminal" evidence="14">
    <location>
        <begin position="25"/>
        <end position="168"/>
    </location>
</feature>
<evidence type="ECO:0000256" key="3">
    <source>
        <dbReference type="ARBA" id="ARBA00005735"/>
    </source>
</evidence>
<proteinExistence type="inferred from homology"/>
<dbReference type="PRINTS" id="PR02050">
    <property type="entry name" value="B14GALTRFASE"/>
</dbReference>
<evidence type="ECO:0000256" key="7">
    <source>
        <dbReference type="ARBA" id="ARBA00022968"/>
    </source>
</evidence>
<evidence type="ECO:0000259" key="13">
    <source>
        <dbReference type="Pfam" id="PF02709"/>
    </source>
</evidence>
<dbReference type="CDD" id="cd00899">
    <property type="entry name" value="b4GalT"/>
    <property type="match status" value="1"/>
</dbReference>
<evidence type="ECO:0000313" key="16">
    <source>
        <dbReference type="Proteomes" id="UP001295444"/>
    </source>
</evidence>
<keyword evidence="4 12" id="KW-0328">Glycosyltransferase</keyword>
<dbReference type="Pfam" id="PF13733">
    <property type="entry name" value="Glyco_transf_7N"/>
    <property type="match status" value="1"/>
</dbReference>
<dbReference type="InterPro" id="IPR027995">
    <property type="entry name" value="Galactosyl_T_N"/>
</dbReference>
<dbReference type="GO" id="GO:0032580">
    <property type="term" value="C:Golgi cisterna membrane"/>
    <property type="evidence" value="ECO:0007669"/>
    <property type="project" value="UniProtKB-UniRule"/>
</dbReference>
<evidence type="ECO:0000256" key="10">
    <source>
        <dbReference type="ARBA" id="ARBA00023180"/>
    </source>
</evidence>
<evidence type="ECO:0000259" key="14">
    <source>
        <dbReference type="Pfam" id="PF13733"/>
    </source>
</evidence>
<dbReference type="SUPFAM" id="SSF53448">
    <property type="entry name" value="Nucleotide-diphospho-sugar transferases"/>
    <property type="match status" value="1"/>
</dbReference>
<dbReference type="GO" id="GO:0003831">
    <property type="term" value="F:beta-N-acetylglucosaminylglycopeptide beta-1,4-galactosyltransferase activity"/>
    <property type="evidence" value="ECO:0007669"/>
    <property type="project" value="TreeGrafter"/>
</dbReference>
<keyword evidence="8" id="KW-1133">Transmembrane helix</keyword>
<evidence type="ECO:0000313" key="15">
    <source>
        <dbReference type="EMBL" id="CAH2292909.1"/>
    </source>
</evidence>
<keyword evidence="7 12" id="KW-0735">Signal-anchor</keyword>
<evidence type="ECO:0000256" key="6">
    <source>
        <dbReference type="ARBA" id="ARBA00022692"/>
    </source>
</evidence>
<dbReference type="GO" id="GO:0000139">
    <property type="term" value="C:Golgi membrane"/>
    <property type="evidence" value="ECO:0007669"/>
    <property type="project" value="UniProtKB-SubCell"/>
</dbReference>
<dbReference type="GO" id="GO:0005975">
    <property type="term" value="P:carbohydrate metabolic process"/>
    <property type="evidence" value="ECO:0007669"/>
    <property type="project" value="InterPro"/>
</dbReference>
<comment type="pathway">
    <text evidence="2 12">Protein modification; protein glycosylation.</text>
</comment>
<keyword evidence="10 12" id="KW-0325">Glycoprotein</keyword>
<evidence type="ECO:0000256" key="4">
    <source>
        <dbReference type="ARBA" id="ARBA00022676"/>
    </source>
</evidence>
<comment type="subcellular location">
    <subcellularLocation>
        <location evidence="1 12">Golgi apparatus membrane</location>
        <topology evidence="1 12">Single-pass type II membrane protein</topology>
    </subcellularLocation>
</comment>
<sequence length="358" mass="41181">MFLPDLDSLSTSDTILLWFKFSRQQCFLSGPINITISKNVSYELIISENPNVKSGGHWEPHNCTARQKLAIIIPFRNREPHLKIWLYYMHPFLQRQQAVYAVYVIEQTESGEKPKIFFQFISGPGRRLQAKLINVGFTEAAKDYDYDCFIFSDVDIIPMDLRHLYRCSKNPRHLANAVDKFNFTLLYETLFGGIVAFTKEQFLKINGFSNTFWGWGGEDDELYNRVMAAGMQIERQEQIIARSKMIFHHRDPGNEGTGKKQTYSKSESLVSLNAHARQEWSFKFLASLTRSDIHLIHKAAERMSKDGLTSLSYNIIVRVEHKLFTKITVDIGAPQDVPEVNTQGLTESQSPSTYNSVF</sequence>
<organism evidence="15 16">
    <name type="scientific">Pelobates cultripes</name>
    <name type="common">Western spadefoot toad</name>
    <dbReference type="NCBI Taxonomy" id="61616"/>
    <lineage>
        <taxon>Eukaryota</taxon>
        <taxon>Metazoa</taxon>
        <taxon>Chordata</taxon>
        <taxon>Craniata</taxon>
        <taxon>Vertebrata</taxon>
        <taxon>Euteleostomi</taxon>
        <taxon>Amphibia</taxon>
        <taxon>Batrachia</taxon>
        <taxon>Anura</taxon>
        <taxon>Pelobatoidea</taxon>
        <taxon>Pelobatidae</taxon>
        <taxon>Pelobates</taxon>
    </lineage>
</organism>
<keyword evidence="11 12" id="KW-0464">Manganese</keyword>
<dbReference type="Proteomes" id="UP001295444">
    <property type="component" value="Chromosome 05"/>
</dbReference>
<feature type="domain" description="Galactosyltransferase C-terminal" evidence="13">
    <location>
        <begin position="172"/>
        <end position="249"/>
    </location>
</feature>
<keyword evidence="12" id="KW-0333">Golgi apparatus</keyword>
<dbReference type="Gene3D" id="3.90.550.10">
    <property type="entry name" value="Spore Coat Polysaccharide Biosynthesis Protein SpsA, Chain A"/>
    <property type="match status" value="1"/>
</dbReference>
<evidence type="ECO:0000256" key="2">
    <source>
        <dbReference type="ARBA" id="ARBA00004922"/>
    </source>
</evidence>
<comment type="function">
    <text evidence="12">Responsible for the synthesis of complex-type N-linked oligosaccharides in many glycoproteins as well as the carbohydrate moieties of glycolipids.</text>
</comment>
<dbReference type="GO" id="GO:0046872">
    <property type="term" value="F:metal ion binding"/>
    <property type="evidence" value="ECO:0007669"/>
    <property type="project" value="UniProtKB-UniRule"/>
</dbReference>
<dbReference type="InterPro" id="IPR027791">
    <property type="entry name" value="Galactosyl_T_C"/>
</dbReference>
<dbReference type="Pfam" id="PF02709">
    <property type="entry name" value="Glyco_transf_7C"/>
    <property type="match status" value="1"/>
</dbReference>
<keyword evidence="12" id="KW-0479">Metal-binding</keyword>
<dbReference type="GO" id="GO:0006487">
    <property type="term" value="P:protein N-linked glycosylation"/>
    <property type="evidence" value="ECO:0007669"/>
    <property type="project" value="TreeGrafter"/>
</dbReference>
<keyword evidence="16" id="KW-1185">Reference proteome</keyword>
<evidence type="ECO:0000256" key="8">
    <source>
        <dbReference type="ARBA" id="ARBA00022989"/>
    </source>
</evidence>
<evidence type="ECO:0000256" key="9">
    <source>
        <dbReference type="ARBA" id="ARBA00023136"/>
    </source>
</evidence>
<dbReference type="PANTHER" id="PTHR19300">
    <property type="entry name" value="BETA-1,4-GALACTOSYLTRANSFERASE"/>
    <property type="match status" value="1"/>
</dbReference>
<dbReference type="InterPro" id="IPR029044">
    <property type="entry name" value="Nucleotide-diphossugar_trans"/>
</dbReference>
<dbReference type="GO" id="GO:0008092">
    <property type="term" value="F:cytoskeletal protein binding"/>
    <property type="evidence" value="ECO:0007669"/>
    <property type="project" value="TreeGrafter"/>
</dbReference>
<name>A0AAD1W465_PELCU</name>
<accession>A0AAD1W465</accession>
<protein>
    <recommendedName>
        <fullName evidence="12">Beta-1,4-galactosyltransferase</fullName>
        <shortName evidence="12">Beta-1,4-GalTase</shortName>
        <ecNumber evidence="12">2.4.1.-</ecNumber>
    </recommendedName>
</protein>
<comment type="similarity">
    <text evidence="3 12">Belongs to the glycosyltransferase 7 family.</text>
</comment>
<dbReference type="EMBL" id="OW240916">
    <property type="protein sequence ID" value="CAH2292909.1"/>
    <property type="molecule type" value="Genomic_DNA"/>
</dbReference>
<reference evidence="15" key="1">
    <citation type="submission" date="2022-03" db="EMBL/GenBank/DDBJ databases">
        <authorList>
            <person name="Alioto T."/>
            <person name="Alioto T."/>
            <person name="Gomez Garrido J."/>
        </authorList>
    </citation>
    <scope>NUCLEOTIDE SEQUENCE</scope>
</reference>
<keyword evidence="6" id="KW-0812">Transmembrane</keyword>
<evidence type="ECO:0000256" key="11">
    <source>
        <dbReference type="ARBA" id="ARBA00023211"/>
    </source>
</evidence>
<dbReference type="AlphaFoldDB" id="A0AAD1W465"/>
<evidence type="ECO:0000256" key="12">
    <source>
        <dbReference type="RuleBase" id="RU368121"/>
    </source>
</evidence>
<dbReference type="EC" id="2.4.1.-" evidence="12"/>
<comment type="cofactor">
    <cofactor evidence="12">
        <name>Mn(2+)</name>
        <dbReference type="ChEBI" id="CHEBI:29035"/>
    </cofactor>
</comment>
<keyword evidence="9" id="KW-0472">Membrane</keyword>
<keyword evidence="5 12" id="KW-0808">Transferase</keyword>
<dbReference type="InterPro" id="IPR003859">
    <property type="entry name" value="Galactosyl_T"/>
</dbReference>
<dbReference type="PANTHER" id="PTHR19300:SF62">
    <property type="entry name" value="BETA-1,4-GALACTOSYLTRANSFERASE"/>
    <property type="match status" value="1"/>
</dbReference>
<evidence type="ECO:0000256" key="5">
    <source>
        <dbReference type="ARBA" id="ARBA00022679"/>
    </source>
</evidence>